<dbReference type="AlphaFoldDB" id="A0A7R9ZTW1"/>
<feature type="compositionally biased region" description="Low complexity" evidence="1">
    <location>
        <begin position="75"/>
        <end position="94"/>
    </location>
</feature>
<feature type="region of interest" description="Disordered" evidence="1">
    <location>
        <begin position="75"/>
        <end position="99"/>
    </location>
</feature>
<proteinExistence type="predicted"/>
<protein>
    <submittedName>
        <fullName evidence="2">Uncharacterized protein</fullName>
    </submittedName>
</protein>
<name>A0A7R9ZTW1_9STRA</name>
<accession>A0A7R9ZTW1</accession>
<sequence length="516" mass="56452">MKATVSLPPLFPSTFTTIHWPLMGNHAFPSLHYQSLEELKGIRQKEARQAPCDELQRVIDDVPFALNELFPDETGTSTFTSSPSSLPQSWQSQTLNDADSTRRQREFGRIAMALVLLGHGYTDECHNLITPMSWPDDIHFAHGPSTYGTTSVPARTFATYTHALVHRKEAFRQGEFGMIGFANANFWSNAVAKCPDDDDVLPQDELRDAVIGLSQRPQYVGVGSIQTWCQDHGLVSGDDASSNMYFESRAVHELCATALRLSQQTNAGSASDATTEEDRKLISFAEEVVRDEIQILLLSALQNAGYDVDALLQQLGSSSNARTVASNTSSQAHTGSRWHIDEDFALSATRKVSAAHIHSFQTNKCIVMRRIVAQDLANVNSINNDDPYPTSLLISAATSMVCRLLGVPACRMIENESGTAAASVNQDSHAIVQIIVALEELAGLELGQFDCHVQLLDGELETSGAKGSADDECRRLAFQLQACGVDDDHALFVDKLYGTRGETPTTVVQWSKGTVF</sequence>
<evidence type="ECO:0000256" key="1">
    <source>
        <dbReference type="SAM" id="MobiDB-lite"/>
    </source>
</evidence>
<organism evidence="2">
    <name type="scientific">Craspedostauros australis</name>
    <dbReference type="NCBI Taxonomy" id="1486917"/>
    <lineage>
        <taxon>Eukaryota</taxon>
        <taxon>Sar</taxon>
        <taxon>Stramenopiles</taxon>
        <taxon>Ochrophyta</taxon>
        <taxon>Bacillariophyta</taxon>
        <taxon>Bacillariophyceae</taxon>
        <taxon>Bacillariophycidae</taxon>
        <taxon>Naviculales</taxon>
        <taxon>Naviculaceae</taxon>
        <taxon>Craspedostauros</taxon>
    </lineage>
</organism>
<evidence type="ECO:0000313" key="2">
    <source>
        <dbReference type="EMBL" id="CAD8343215.1"/>
    </source>
</evidence>
<dbReference type="EMBL" id="HBEF01024772">
    <property type="protein sequence ID" value="CAD8343215.1"/>
    <property type="molecule type" value="Transcribed_RNA"/>
</dbReference>
<reference evidence="2" key="1">
    <citation type="submission" date="2021-01" db="EMBL/GenBank/DDBJ databases">
        <authorList>
            <person name="Corre E."/>
            <person name="Pelletier E."/>
            <person name="Niang G."/>
            <person name="Scheremetjew M."/>
            <person name="Finn R."/>
            <person name="Kale V."/>
            <person name="Holt S."/>
            <person name="Cochrane G."/>
            <person name="Meng A."/>
            <person name="Brown T."/>
            <person name="Cohen L."/>
        </authorList>
    </citation>
    <scope>NUCLEOTIDE SEQUENCE</scope>
    <source>
        <strain evidence="2">CCMP3328</strain>
    </source>
</reference>
<gene>
    <name evidence="2" type="ORF">CAUS1442_LOCUS15350</name>
</gene>